<keyword evidence="3" id="KW-0804">Transcription</keyword>
<reference evidence="5" key="1">
    <citation type="submission" date="2022-09" db="EMBL/GenBank/DDBJ databases">
        <authorList>
            <person name="Zoaiter M."/>
        </authorList>
    </citation>
    <scope>NUCLEOTIDE SEQUENCE</scope>
    <source>
        <strain evidence="5">DSM 19848</strain>
    </source>
</reference>
<proteinExistence type="predicted"/>
<gene>
    <name evidence="5" type="ORF">OCK72_11050</name>
</gene>
<keyword evidence="2" id="KW-0238">DNA-binding</keyword>
<dbReference type="PANTHER" id="PTHR33204:SF29">
    <property type="entry name" value="TRANSCRIPTIONAL REGULATOR"/>
    <property type="match status" value="1"/>
</dbReference>
<evidence type="ECO:0000256" key="1">
    <source>
        <dbReference type="ARBA" id="ARBA00023015"/>
    </source>
</evidence>
<dbReference type="EMBL" id="JAOXXL010000052">
    <property type="protein sequence ID" value="MCY7009159.1"/>
    <property type="molecule type" value="Genomic_DNA"/>
</dbReference>
<accession>A0ABT4DKM4</accession>
<dbReference type="PROSITE" id="PS51118">
    <property type="entry name" value="HTH_HXLR"/>
    <property type="match status" value="1"/>
</dbReference>
<protein>
    <submittedName>
        <fullName evidence="5">Helix-turn-helix domain-containing protein</fullName>
    </submittedName>
</protein>
<evidence type="ECO:0000256" key="2">
    <source>
        <dbReference type="ARBA" id="ARBA00023125"/>
    </source>
</evidence>
<dbReference type="InterPro" id="IPR002577">
    <property type="entry name" value="HTH_HxlR"/>
</dbReference>
<dbReference type="Gene3D" id="1.10.10.10">
    <property type="entry name" value="Winged helix-like DNA-binding domain superfamily/Winged helix DNA-binding domain"/>
    <property type="match status" value="1"/>
</dbReference>
<keyword evidence="6" id="KW-1185">Reference proteome</keyword>
<evidence type="ECO:0000259" key="4">
    <source>
        <dbReference type="PROSITE" id="PS51118"/>
    </source>
</evidence>
<keyword evidence="1" id="KW-0805">Transcription regulation</keyword>
<evidence type="ECO:0000256" key="3">
    <source>
        <dbReference type="ARBA" id="ARBA00023163"/>
    </source>
</evidence>
<dbReference type="InterPro" id="IPR036390">
    <property type="entry name" value="WH_DNA-bd_sf"/>
</dbReference>
<dbReference type="SUPFAM" id="SSF46785">
    <property type="entry name" value="Winged helix' DNA-binding domain"/>
    <property type="match status" value="1"/>
</dbReference>
<feature type="domain" description="HTH hxlR-type" evidence="4">
    <location>
        <begin position="14"/>
        <end position="112"/>
    </location>
</feature>
<evidence type="ECO:0000313" key="5">
    <source>
        <dbReference type="EMBL" id="MCY7009159.1"/>
    </source>
</evidence>
<name>A0ABT4DKM4_FUSSI</name>
<dbReference type="Pfam" id="PF01638">
    <property type="entry name" value="HxlR"/>
    <property type="match status" value="1"/>
</dbReference>
<dbReference type="InterPro" id="IPR036388">
    <property type="entry name" value="WH-like_DNA-bd_sf"/>
</dbReference>
<dbReference type="PANTHER" id="PTHR33204">
    <property type="entry name" value="TRANSCRIPTIONAL REGULATOR, MARR FAMILY"/>
    <property type="match status" value="1"/>
</dbReference>
<sequence>MEDLKEERNVKFNCPLELTMDIVKGKWQCVILWHLRLGPLRFGQLQRRLPGVTQKMLSQQLLKLEQDCLLTRKVYPIIPPKVEYSLTEVGESFIPILHSMYSWGKNYSKMFGVRVDTSFYEAILEYERKQKNR</sequence>
<comment type="caution">
    <text evidence="5">The sequence shown here is derived from an EMBL/GenBank/DDBJ whole genome shotgun (WGS) entry which is preliminary data.</text>
</comment>
<organism evidence="5 6">
    <name type="scientific">Fusobacterium simiae</name>
    <dbReference type="NCBI Taxonomy" id="855"/>
    <lineage>
        <taxon>Bacteria</taxon>
        <taxon>Fusobacteriati</taxon>
        <taxon>Fusobacteriota</taxon>
        <taxon>Fusobacteriia</taxon>
        <taxon>Fusobacteriales</taxon>
        <taxon>Fusobacteriaceae</taxon>
        <taxon>Fusobacterium</taxon>
    </lineage>
</organism>
<evidence type="ECO:0000313" key="6">
    <source>
        <dbReference type="Proteomes" id="UP001062738"/>
    </source>
</evidence>
<dbReference type="Proteomes" id="UP001062738">
    <property type="component" value="Unassembled WGS sequence"/>
</dbReference>
<dbReference type="RefSeq" id="WP_029759376.1">
    <property type="nucleotide sequence ID" value="NZ_JAOXXL010000052.1"/>
</dbReference>